<dbReference type="Proteomes" id="UP000176299">
    <property type="component" value="Unassembled WGS sequence"/>
</dbReference>
<evidence type="ECO:0000256" key="6">
    <source>
        <dbReference type="RuleBase" id="RU000568"/>
    </source>
</evidence>
<evidence type="ECO:0000256" key="5">
    <source>
        <dbReference type="HAMAP-Rule" id="MF_00514"/>
    </source>
</evidence>
<organism evidence="8 9">
    <name type="scientific">Candidatus Woykebacteria bacterium GWA1_44_8</name>
    <dbReference type="NCBI Taxonomy" id="1802591"/>
    <lineage>
        <taxon>Bacteria</taxon>
        <taxon>Candidatus Woykeibacteriota</taxon>
    </lineage>
</organism>
<accession>A0A1G1W3R6</accession>
<dbReference type="Gene3D" id="4.10.410.60">
    <property type="match status" value="1"/>
</dbReference>
<gene>
    <name evidence="5" type="primary">rpmI</name>
    <name evidence="8" type="ORF">A2113_03215</name>
</gene>
<dbReference type="InterPro" id="IPR018265">
    <property type="entry name" value="Ribosomal_bL35_CS"/>
</dbReference>
<feature type="region of interest" description="Disordered" evidence="7">
    <location>
        <begin position="27"/>
        <end position="49"/>
    </location>
</feature>
<dbReference type="GO" id="GO:1990904">
    <property type="term" value="C:ribonucleoprotein complex"/>
    <property type="evidence" value="ECO:0007669"/>
    <property type="project" value="UniProtKB-KW"/>
</dbReference>
<dbReference type="STRING" id="1802591.A2113_03215"/>
<protein>
    <recommendedName>
        <fullName evidence="4 5">Large ribosomal subunit protein bL35</fullName>
    </recommendedName>
</protein>
<dbReference type="PROSITE" id="PS00936">
    <property type="entry name" value="RIBOSOMAL_L35"/>
    <property type="match status" value="1"/>
</dbReference>
<dbReference type="GO" id="GO:0006412">
    <property type="term" value="P:translation"/>
    <property type="evidence" value="ECO:0007669"/>
    <property type="project" value="UniProtKB-UniRule"/>
</dbReference>
<dbReference type="FunFam" id="4.10.410.60:FF:000001">
    <property type="entry name" value="50S ribosomal protein L35"/>
    <property type="match status" value="1"/>
</dbReference>
<evidence type="ECO:0000313" key="9">
    <source>
        <dbReference type="Proteomes" id="UP000176299"/>
    </source>
</evidence>
<evidence type="ECO:0000256" key="3">
    <source>
        <dbReference type="ARBA" id="ARBA00023274"/>
    </source>
</evidence>
<dbReference type="GO" id="GO:0003735">
    <property type="term" value="F:structural constituent of ribosome"/>
    <property type="evidence" value="ECO:0007669"/>
    <property type="project" value="InterPro"/>
</dbReference>
<name>A0A1G1W3R6_9BACT</name>
<feature type="compositionally biased region" description="Basic residues" evidence="7">
    <location>
        <begin position="30"/>
        <end position="41"/>
    </location>
</feature>
<evidence type="ECO:0000256" key="2">
    <source>
        <dbReference type="ARBA" id="ARBA00022980"/>
    </source>
</evidence>
<dbReference type="Pfam" id="PF01632">
    <property type="entry name" value="Ribosomal_L35p"/>
    <property type="match status" value="1"/>
</dbReference>
<reference evidence="8 9" key="1">
    <citation type="journal article" date="2016" name="Nat. Commun.">
        <title>Thousands of microbial genomes shed light on interconnected biogeochemical processes in an aquifer system.</title>
        <authorList>
            <person name="Anantharaman K."/>
            <person name="Brown C.T."/>
            <person name="Hug L.A."/>
            <person name="Sharon I."/>
            <person name="Castelle C.J."/>
            <person name="Probst A.J."/>
            <person name="Thomas B.C."/>
            <person name="Singh A."/>
            <person name="Wilkins M.J."/>
            <person name="Karaoz U."/>
            <person name="Brodie E.L."/>
            <person name="Williams K.H."/>
            <person name="Hubbard S.S."/>
            <person name="Banfield J.F."/>
        </authorList>
    </citation>
    <scope>NUCLEOTIDE SEQUENCE [LARGE SCALE GENOMIC DNA]</scope>
</reference>
<proteinExistence type="inferred from homology"/>
<dbReference type="AlphaFoldDB" id="A0A1G1W3R6"/>
<keyword evidence="2 5" id="KW-0689">Ribosomal protein</keyword>
<evidence type="ECO:0000313" key="8">
    <source>
        <dbReference type="EMBL" id="OGY22261.1"/>
    </source>
</evidence>
<comment type="similarity">
    <text evidence="1 5 6">Belongs to the bacterial ribosomal protein bL35 family.</text>
</comment>
<dbReference type="SUPFAM" id="SSF143034">
    <property type="entry name" value="L35p-like"/>
    <property type="match status" value="1"/>
</dbReference>
<dbReference type="NCBIfam" id="TIGR00001">
    <property type="entry name" value="rpmI_bact"/>
    <property type="match status" value="1"/>
</dbReference>
<dbReference type="PRINTS" id="PR00064">
    <property type="entry name" value="RIBOSOMALL35"/>
</dbReference>
<dbReference type="InterPro" id="IPR021137">
    <property type="entry name" value="Ribosomal_bL35-like"/>
</dbReference>
<dbReference type="EMBL" id="MHCN01000007">
    <property type="protein sequence ID" value="OGY22261.1"/>
    <property type="molecule type" value="Genomic_DNA"/>
</dbReference>
<keyword evidence="3 5" id="KW-0687">Ribonucleoprotein</keyword>
<sequence>MKQKTKKAAKKRFKLTATGKLLRGHAYSSHLKRKKTKKRIRAQKEPAKVSAGFRRKIEKFLGG</sequence>
<dbReference type="InterPro" id="IPR037229">
    <property type="entry name" value="Ribosomal_bL35_sf"/>
</dbReference>
<evidence type="ECO:0000256" key="1">
    <source>
        <dbReference type="ARBA" id="ARBA00006598"/>
    </source>
</evidence>
<comment type="caution">
    <text evidence="8">The sequence shown here is derived from an EMBL/GenBank/DDBJ whole genome shotgun (WGS) entry which is preliminary data.</text>
</comment>
<dbReference type="GO" id="GO:0005840">
    <property type="term" value="C:ribosome"/>
    <property type="evidence" value="ECO:0007669"/>
    <property type="project" value="UniProtKB-KW"/>
</dbReference>
<evidence type="ECO:0000256" key="7">
    <source>
        <dbReference type="SAM" id="MobiDB-lite"/>
    </source>
</evidence>
<dbReference type="InterPro" id="IPR001706">
    <property type="entry name" value="Ribosomal_bL35"/>
</dbReference>
<dbReference type="HAMAP" id="MF_00514">
    <property type="entry name" value="Ribosomal_bL35"/>
    <property type="match status" value="1"/>
</dbReference>
<evidence type="ECO:0000256" key="4">
    <source>
        <dbReference type="ARBA" id="ARBA00071664"/>
    </source>
</evidence>